<name>A0AAD3SXA4_NEPGR</name>
<reference evidence="1" key="1">
    <citation type="submission" date="2023-05" db="EMBL/GenBank/DDBJ databases">
        <title>Nepenthes gracilis genome sequencing.</title>
        <authorList>
            <person name="Fukushima K."/>
        </authorList>
    </citation>
    <scope>NUCLEOTIDE SEQUENCE</scope>
    <source>
        <strain evidence="1">SING2019-196</strain>
    </source>
</reference>
<keyword evidence="2" id="KW-1185">Reference proteome</keyword>
<evidence type="ECO:0000313" key="1">
    <source>
        <dbReference type="EMBL" id="GMH18774.1"/>
    </source>
</evidence>
<dbReference type="Proteomes" id="UP001279734">
    <property type="component" value="Unassembled WGS sequence"/>
</dbReference>
<dbReference type="AlphaFoldDB" id="A0AAD3SXA4"/>
<accession>A0AAD3SXA4</accession>
<proteinExistence type="predicted"/>
<dbReference type="EMBL" id="BSYO01000019">
    <property type="protein sequence ID" value="GMH18774.1"/>
    <property type="molecule type" value="Genomic_DNA"/>
</dbReference>
<evidence type="ECO:0000313" key="2">
    <source>
        <dbReference type="Proteomes" id="UP001279734"/>
    </source>
</evidence>
<comment type="caution">
    <text evidence="1">The sequence shown here is derived from an EMBL/GenBank/DDBJ whole genome shotgun (WGS) entry which is preliminary data.</text>
</comment>
<gene>
    <name evidence="1" type="ORF">Nepgr_020615</name>
</gene>
<sequence length="66" mass="7850">MKLDNRKDDTVDFDAINEAGNKFRKEIDMEDLGLSKREWEKEICDEETQRIWIVKDEENGNVEIGF</sequence>
<organism evidence="1 2">
    <name type="scientific">Nepenthes gracilis</name>
    <name type="common">Slender pitcher plant</name>
    <dbReference type="NCBI Taxonomy" id="150966"/>
    <lineage>
        <taxon>Eukaryota</taxon>
        <taxon>Viridiplantae</taxon>
        <taxon>Streptophyta</taxon>
        <taxon>Embryophyta</taxon>
        <taxon>Tracheophyta</taxon>
        <taxon>Spermatophyta</taxon>
        <taxon>Magnoliopsida</taxon>
        <taxon>eudicotyledons</taxon>
        <taxon>Gunneridae</taxon>
        <taxon>Pentapetalae</taxon>
        <taxon>Caryophyllales</taxon>
        <taxon>Nepenthaceae</taxon>
        <taxon>Nepenthes</taxon>
    </lineage>
</organism>
<protein>
    <submittedName>
        <fullName evidence="1">Uncharacterized protein</fullName>
    </submittedName>
</protein>